<sequence length="952" mass="108646">MIKDQQNFKSFSKWSSAVKDLVESSKNLPTGSSDIGSIELGSKELKKRIHDLRTSKSEKEANFTKAHYLLAGSGIVIEDLESEIKSVELQNSLENSIVPSHNGVDFDSHLNNKKEENILAAIEQSLTTASRDFDIFINQNITMDWRKRKQEIYESFGFGSKYLKSSKGEKTKASSLPKMFSVSSSSSSANVESENSTSQFANWGKSTIGHSVLGPRLGGGDFSDLPKDTKLTNVNSISMREKFEKFAVIIYELNNSRQQLKPVHIINNFYDATKDATDSRTRQINECWKILNGLIDKSEPQNSYFDQYNDFKSKNSANLRGKIIKNSIKYLESQFLKHVDVIYRKRVNSDDNSGASTDEMENGLPIHLNKIKYYVKSQKKRLFEKEEIKRSLLMVNDVPIWALIFYLIRAGCYTEALEVAEESASIFKKIDSNFVTYLKSFIVSTKDENSLGNHSLSTSLQNSIQQEFNTNIKNNDLVDPYRYAVYKIIGKCDLSKKSIPKIFASTEDWLWTNFMLINERNQDYLELSKYESYTLFDFQKNLIQYGAAYFNGSSNFPTYIHVLLLGGLFELAVKYAFSIGELEAVHLAIGLAYYGLLRMSDYDSIIKKNGNNANELTATNENGLYEINYARLIGYYTRSFRVSDTIVALEYLLLINLAGNNKYYKLSLEAIRELVIETKEFSILLGTINKDGTRYPGRIENRQQLLYVENEKDEKSGTINKSDKSSYLYEIIEQAAKRIGEEGRVYDSLLLYQLSENHDQVIKIINRLLGDLLSSTDIFQPISKETNEQECSPIEIGEKLLKTYELSPSSLEISSSSREILKKLLDIAKIKETFVSGNYETTLGLIKELDLIPISTKENLTSIRMKCQEINQQQLDYNLMKNVGNLLLIAMNCINQLISKSDQSQFFNNVRLAQVNELEEIAKQIMVFAGMIQYKMPKEVYIKLTSLELVYK</sequence>
<keyword evidence="4" id="KW-0813">Transport</keyword>
<comment type="subcellular location">
    <subcellularLocation>
        <location evidence="1">Nucleus envelope</location>
    </subcellularLocation>
    <subcellularLocation>
        <location evidence="4">Nucleus</location>
        <location evidence="4">Nuclear pore complex</location>
    </subcellularLocation>
</comment>
<dbReference type="PANTHER" id="PTHR11225">
    <property type="entry name" value="NUCLEAR PORE COMPLEX PROTEIN NUP93 NUCLEOPORIN NUP93 DEAD EYE PROTEIN"/>
    <property type="match status" value="1"/>
</dbReference>
<dbReference type="GO" id="GO:0016973">
    <property type="term" value="P:poly(A)+ mRNA export from nucleus"/>
    <property type="evidence" value="ECO:0007669"/>
    <property type="project" value="TreeGrafter"/>
</dbReference>
<proteinExistence type="inferred from homology"/>
<accession>A0AAV5QF58</accession>
<dbReference type="EMBL" id="BTFZ01000001">
    <property type="protein sequence ID" value="GMM33257.1"/>
    <property type="molecule type" value="Genomic_DNA"/>
</dbReference>
<evidence type="ECO:0000256" key="4">
    <source>
        <dbReference type="RuleBase" id="RU364035"/>
    </source>
</evidence>
<comment type="caution">
    <text evidence="5">The sequence shown here is derived from an EMBL/GenBank/DDBJ whole genome shotgun (WGS) entry which is preliminary data.</text>
</comment>
<dbReference type="InterPro" id="IPR007231">
    <property type="entry name" value="Nucleoporin_int_Nup93/Nic96"/>
</dbReference>
<evidence type="ECO:0000256" key="2">
    <source>
        <dbReference type="ARBA" id="ARBA00010186"/>
    </source>
</evidence>
<dbReference type="GO" id="GO:0017056">
    <property type="term" value="F:structural constituent of nuclear pore"/>
    <property type="evidence" value="ECO:0007669"/>
    <property type="project" value="InterPro"/>
</dbReference>
<dbReference type="RefSeq" id="XP_064850257.1">
    <property type="nucleotide sequence ID" value="XM_064994185.1"/>
</dbReference>
<evidence type="ECO:0000313" key="5">
    <source>
        <dbReference type="EMBL" id="GMM33257.1"/>
    </source>
</evidence>
<dbReference type="GO" id="GO:0006606">
    <property type="term" value="P:protein import into nucleus"/>
    <property type="evidence" value="ECO:0007669"/>
    <property type="project" value="TreeGrafter"/>
</dbReference>
<evidence type="ECO:0000256" key="1">
    <source>
        <dbReference type="ARBA" id="ARBA00004259"/>
    </source>
</evidence>
<dbReference type="GeneID" id="90071236"/>
<name>A0AAV5QF58_9ASCO</name>
<evidence type="ECO:0000313" key="6">
    <source>
        <dbReference type="Proteomes" id="UP001360560"/>
    </source>
</evidence>
<dbReference type="PANTHER" id="PTHR11225:SF4">
    <property type="entry name" value="NUCLEAR PORE COMPLEX PROTEIN NUP93"/>
    <property type="match status" value="1"/>
</dbReference>
<keyword evidence="4" id="KW-0906">Nuclear pore complex</keyword>
<gene>
    <name evidence="5" type="ORF">DASC09_005820</name>
</gene>
<dbReference type="GO" id="GO:0005643">
    <property type="term" value="C:nuclear pore"/>
    <property type="evidence" value="ECO:0007669"/>
    <property type="project" value="UniProtKB-SubCell"/>
</dbReference>
<dbReference type="Proteomes" id="UP001360560">
    <property type="component" value="Unassembled WGS sequence"/>
</dbReference>
<dbReference type="AlphaFoldDB" id="A0AAV5QF58"/>
<keyword evidence="4" id="KW-0811">Translocation</keyword>
<keyword evidence="6" id="KW-1185">Reference proteome</keyword>
<protein>
    <recommendedName>
        <fullName evidence="4">Nuclear pore protein</fullName>
    </recommendedName>
</protein>
<keyword evidence="3 4" id="KW-0539">Nucleus</keyword>
<reference evidence="5 6" key="1">
    <citation type="journal article" date="2023" name="Elife">
        <title>Identification of key yeast species and microbe-microbe interactions impacting larval growth of Drosophila in the wild.</title>
        <authorList>
            <person name="Mure A."/>
            <person name="Sugiura Y."/>
            <person name="Maeda R."/>
            <person name="Honda K."/>
            <person name="Sakurai N."/>
            <person name="Takahashi Y."/>
            <person name="Watada M."/>
            <person name="Katoh T."/>
            <person name="Gotoh A."/>
            <person name="Gotoh Y."/>
            <person name="Taniguchi I."/>
            <person name="Nakamura K."/>
            <person name="Hayashi T."/>
            <person name="Katayama T."/>
            <person name="Uemura T."/>
            <person name="Hattori Y."/>
        </authorList>
    </citation>
    <scope>NUCLEOTIDE SEQUENCE [LARGE SCALE GENOMIC DNA]</scope>
    <source>
        <strain evidence="5 6">SC-9</strain>
    </source>
</reference>
<keyword evidence="4" id="KW-0509">mRNA transport</keyword>
<organism evidence="5 6">
    <name type="scientific">Saccharomycopsis crataegensis</name>
    <dbReference type="NCBI Taxonomy" id="43959"/>
    <lineage>
        <taxon>Eukaryota</taxon>
        <taxon>Fungi</taxon>
        <taxon>Dikarya</taxon>
        <taxon>Ascomycota</taxon>
        <taxon>Saccharomycotina</taxon>
        <taxon>Saccharomycetes</taxon>
        <taxon>Saccharomycopsidaceae</taxon>
        <taxon>Saccharomycopsis</taxon>
    </lineage>
</organism>
<keyword evidence="4" id="KW-0472">Membrane</keyword>
<comment type="similarity">
    <text evidence="2 4">Belongs to the nucleoporin interacting component (NIC) family.</text>
</comment>
<keyword evidence="4" id="KW-0653">Protein transport</keyword>
<evidence type="ECO:0000256" key="3">
    <source>
        <dbReference type="ARBA" id="ARBA00023242"/>
    </source>
</evidence>
<dbReference type="Pfam" id="PF04097">
    <property type="entry name" value="Nic96"/>
    <property type="match status" value="1"/>
</dbReference>